<name>A0AAP8TMX3_SERMA</name>
<dbReference type="EMBL" id="JTBC02000014">
    <property type="protein sequence ID" value="PNO62560.1"/>
    <property type="molecule type" value="Genomic_DNA"/>
</dbReference>
<gene>
    <name evidence="1" type="ORF">MC70_024390</name>
</gene>
<reference evidence="2" key="1">
    <citation type="submission" date="2017-12" db="EMBL/GenBank/DDBJ databases">
        <title>FDA dAtabase for Regulatory Grade micrObial Sequences (FDA-ARGOS): Supporting development and validation of Infectious Disease Dx tests.</title>
        <authorList>
            <person name="Campos J."/>
            <person name="Goldberg B."/>
            <person name="Tallon L."/>
            <person name="Sadzewicz L."/>
            <person name="Sengamalay N."/>
            <person name="Ott S."/>
            <person name="Godinez A."/>
            <person name="Nagaraj S."/>
            <person name="Vavikolanu K."/>
            <person name="Vyas G."/>
            <person name="Nadendla S."/>
            <person name="Aluvathingal J."/>
            <person name="Geyer C."/>
            <person name="Nandy P."/>
            <person name="Hobson J."/>
            <person name="Sichtig H."/>
        </authorList>
    </citation>
    <scope>NUCLEOTIDE SEQUENCE [LARGE SCALE GENOMIC DNA]</scope>
    <source>
        <strain evidence="2">FDAARGOS_79</strain>
    </source>
</reference>
<dbReference type="InterPro" id="IPR014942">
    <property type="entry name" value="AbiEii"/>
</dbReference>
<accession>A0AAP8TMX3</accession>
<evidence type="ECO:0000313" key="1">
    <source>
        <dbReference type="EMBL" id="PNO62560.1"/>
    </source>
</evidence>
<dbReference type="Pfam" id="PF08843">
    <property type="entry name" value="AbiEii"/>
    <property type="match status" value="1"/>
</dbReference>
<dbReference type="InterPro" id="IPR014513">
    <property type="entry name" value="UCP021525"/>
</dbReference>
<evidence type="ECO:0008006" key="3">
    <source>
        <dbReference type="Google" id="ProtNLM"/>
    </source>
</evidence>
<protein>
    <recommendedName>
        <fullName evidence="3">Nucleotidyltransferase</fullName>
    </recommendedName>
</protein>
<comment type="caution">
    <text evidence="1">The sequence shown here is derived from an EMBL/GenBank/DDBJ whole genome shotgun (WGS) entry which is preliminary data.</text>
</comment>
<dbReference type="Proteomes" id="UP000030378">
    <property type="component" value="Unassembled WGS sequence"/>
</dbReference>
<proteinExistence type="predicted"/>
<organism evidence="1 2">
    <name type="scientific">Serratia marcescens</name>
    <dbReference type="NCBI Taxonomy" id="615"/>
    <lineage>
        <taxon>Bacteria</taxon>
        <taxon>Pseudomonadati</taxon>
        <taxon>Pseudomonadota</taxon>
        <taxon>Gammaproteobacteria</taxon>
        <taxon>Enterobacterales</taxon>
        <taxon>Yersiniaceae</taxon>
        <taxon>Serratia</taxon>
    </lineage>
</organism>
<dbReference type="AlphaFoldDB" id="A0AAP8TMX3"/>
<sequence length="274" mass="30511">MTNTLVLQIALSSETEKLLTQIVTVCAQQNVAFFVAGATAREVLIHHIHGRRPGRRTSDIDIAIFVDDWSSFTELQAAFIAEGATTTKGNPHHLIWAENHLDIIPFGSVAEENKIAWPPDRAIVMNVDGFREAFEHTVVVRLFNGAELPFCSLPGLAMLKIFAWQARGHGNGKDDIDLFTIISEYGNIEEERIWDAPLEEDDLDADLERMGAFLLGLDIAALLQQSSHGITAAQLLSLQSHKIVDAIVSSNTRETPDRIEQLVEDFWRGIAFRE</sequence>
<evidence type="ECO:0000313" key="2">
    <source>
        <dbReference type="Proteomes" id="UP000030378"/>
    </source>
</evidence>
<dbReference type="RefSeq" id="WP_102985497.1">
    <property type="nucleotide sequence ID" value="NZ_JTBC02000014.1"/>
</dbReference>
<dbReference type="PIRSF" id="PIRSF021525">
    <property type="entry name" value="UCP021525"/>
    <property type="match status" value="1"/>
</dbReference>